<dbReference type="InterPro" id="IPR003961">
    <property type="entry name" value="FN3_dom"/>
</dbReference>
<dbReference type="Pfam" id="PF07679">
    <property type="entry name" value="I-set"/>
    <property type="match status" value="1"/>
</dbReference>
<evidence type="ECO:0000256" key="5">
    <source>
        <dbReference type="ARBA" id="ARBA00023180"/>
    </source>
</evidence>
<dbReference type="SUPFAM" id="SSF49265">
    <property type="entry name" value="Fibronectin type III"/>
    <property type="match status" value="1"/>
</dbReference>
<evidence type="ECO:0000256" key="4">
    <source>
        <dbReference type="ARBA" id="ARBA00023157"/>
    </source>
</evidence>
<feature type="non-terminal residue" evidence="8">
    <location>
        <position position="705"/>
    </location>
</feature>
<dbReference type="Gene3D" id="3.80.10.10">
    <property type="entry name" value="Ribonuclease Inhibitor"/>
    <property type="match status" value="3"/>
</dbReference>
<dbReference type="SMART" id="SM00082">
    <property type="entry name" value="LRRCT"/>
    <property type="match status" value="1"/>
</dbReference>
<dbReference type="InterPro" id="IPR036116">
    <property type="entry name" value="FN3_sf"/>
</dbReference>
<dbReference type="InterPro" id="IPR007110">
    <property type="entry name" value="Ig-like_dom"/>
</dbReference>
<evidence type="ECO:0000256" key="1">
    <source>
        <dbReference type="ARBA" id="ARBA00022614"/>
    </source>
</evidence>
<dbReference type="SUPFAM" id="SSF52058">
    <property type="entry name" value="L domain-like"/>
    <property type="match status" value="1"/>
</dbReference>
<dbReference type="InterPro" id="IPR003591">
    <property type="entry name" value="Leu-rich_rpt_typical-subtyp"/>
</dbReference>
<keyword evidence="9" id="KW-1185">Reference proteome</keyword>
<gene>
    <name evidence="8" type="ORF">MNOR_LOCUS22716</name>
</gene>
<dbReference type="Pfam" id="PF13855">
    <property type="entry name" value="LRR_8"/>
    <property type="match status" value="2"/>
</dbReference>
<organism evidence="8 9">
    <name type="scientific">Meganyctiphanes norvegica</name>
    <name type="common">Northern krill</name>
    <name type="synonym">Thysanopoda norvegica</name>
    <dbReference type="NCBI Taxonomy" id="48144"/>
    <lineage>
        <taxon>Eukaryota</taxon>
        <taxon>Metazoa</taxon>
        <taxon>Ecdysozoa</taxon>
        <taxon>Arthropoda</taxon>
        <taxon>Crustacea</taxon>
        <taxon>Multicrustacea</taxon>
        <taxon>Malacostraca</taxon>
        <taxon>Eumalacostraca</taxon>
        <taxon>Eucarida</taxon>
        <taxon>Euphausiacea</taxon>
        <taxon>Euphausiidae</taxon>
        <taxon>Meganyctiphanes</taxon>
    </lineage>
</organism>
<sequence length="705" mass="79839">MMTKKKIYYIHKDWTYLPVGMVMECVSLVGRAFLEARHTSLHRMYNITCLNGCKCGIERSKFLKQNLKSVDCSFLKINAFPGVLPNDLQALSLRGNDIFNVLPSISQLTDLRELDLSGNRIKTVGRDKMFQNMTLLFNLNIGKNDISTINRDVFIGPKALEHLILSDNKISYIDDEAFADLRELQTLELELNFLGSLYRDWFHGLSNLVVLNLAHNRIHNIPASVFQDLNSLERLYLAGNRVSTIDPRAFSGLISLQVLTLEDNLMSWISTSAFQSLPVLDQVTLDRNPISKIKPLDFSHMSVSKISLSQMPELRIIDSKAFYNLPNISTLQIAYNKKLSYIDPLAFMNVDTLTELQLHHNNLIGIQKDIIQHLPDGLELSLYENPFKCDCNIRWLKQIIGNGVNNTTNSSIIINLPDHLVCKSPDFFADKNLLDIDIRKLNKPCGPTVLNLTLTENITGKVGDRKVLECRSLGDPIPRLHWVLSDGSLVNTTLNEVRRRFFAPGTLVYYHLKPTDAGPYTCISENYIGKSEIIIKLNVSGIDINLFPIGSSATFITLVWNGTERLSFPQYKINYWEVDKRNGSEVGEEMFKIASPTRKTFTISRLHPNTAYKFCIGYEDNSNYWLRISCCTATTQDADFLMQGISRTSNVAVASVIGILLVMTVTICLVSVLSRKYRQRMYETPEKSADNVPLDNIYRPLLNGG</sequence>
<feature type="transmembrane region" description="Helical" evidence="6">
    <location>
        <begin position="651"/>
        <end position="673"/>
    </location>
</feature>
<dbReference type="InterPro" id="IPR003599">
    <property type="entry name" value="Ig_sub"/>
</dbReference>
<feature type="domain" description="Ig-like" evidence="7">
    <location>
        <begin position="447"/>
        <end position="540"/>
    </location>
</feature>
<evidence type="ECO:0000313" key="9">
    <source>
        <dbReference type="Proteomes" id="UP001497623"/>
    </source>
</evidence>
<evidence type="ECO:0000256" key="6">
    <source>
        <dbReference type="SAM" id="Phobius"/>
    </source>
</evidence>
<dbReference type="GO" id="GO:0009653">
    <property type="term" value="P:anatomical structure morphogenesis"/>
    <property type="evidence" value="ECO:0007669"/>
    <property type="project" value="UniProtKB-ARBA"/>
</dbReference>
<accession>A0AAV2RA92</accession>
<proteinExistence type="predicted"/>
<dbReference type="InterPro" id="IPR013098">
    <property type="entry name" value="Ig_I-set"/>
</dbReference>
<dbReference type="SMART" id="SM00365">
    <property type="entry name" value="LRR_SD22"/>
    <property type="match status" value="3"/>
</dbReference>
<dbReference type="Proteomes" id="UP001497623">
    <property type="component" value="Unassembled WGS sequence"/>
</dbReference>
<keyword evidence="3" id="KW-0677">Repeat</keyword>
<name>A0AAV2RA92_MEGNR</name>
<dbReference type="InterPro" id="IPR026906">
    <property type="entry name" value="LRR_5"/>
</dbReference>
<evidence type="ECO:0000256" key="3">
    <source>
        <dbReference type="ARBA" id="ARBA00022737"/>
    </source>
</evidence>
<dbReference type="PROSITE" id="PS51450">
    <property type="entry name" value="LRR"/>
    <property type="match status" value="2"/>
</dbReference>
<dbReference type="SUPFAM" id="SSF48726">
    <property type="entry name" value="Immunoglobulin"/>
    <property type="match status" value="1"/>
</dbReference>
<keyword evidence="2" id="KW-0732">Signal</keyword>
<dbReference type="AlphaFoldDB" id="A0AAV2RA92"/>
<dbReference type="Gene3D" id="2.60.40.10">
    <property type="entry name" value="Immunoglobulins"/>
    <property type="match status" value="2"/>
</dbReference>
<keyword evidence="6" id="KW-1133">Transmembrane helix</keyword>
<dbReference type="InterPro" id="IPR032675">
    <property type="entry name" value="LRR_dom_sf"/>
</dbReference>
<dbReference type="SMART" id="SM00409">
    <property type="entry name" value="IG"/>
    <property type="match status" value="1"/>
</dbReference>
<keyword evidence="5" id="KW-0325">Glycoprotein</keyword>
<dbReference type="InterPro" id="IPR001611">
    <property type="entry name" value="Leu-rich_rpt"/>
</dbReference>
<dbReference type="Pfam" id="PF13306">
    <property type="entry name" value="LRR_5"/>
    <property type="match status" value="1"/>
</dbReference>
<dbReference type="PANTHER" id="PTHR24366">
    <property type="entry name" value="IG(IMMUNOGLOBULIN) AND LRR(LEUCINE RICH REPEAT) DOMAINS"/>
    <property type="match status" value="1"/>
</dbReference>
<dbReference type="GO" id="GO:0030154">
    <property type="term" value="P:cell differentiation"/>
    <property type="evidence" value="ECO:0007669"/>
    <property type="project" value="UniProtKB-ARBA"/>
</dbReference>
<dbReference type="InterPro" id="IPR013783">
    <property type="entry name" value="Ig-like_fold"/>
</dbReference>
<evidence type="ECO:0000313" key="8">
    <source>
        <dbReference type="EMBL" id="CAL4121854.1"/>
    </source>
</evidence>
<dbReference type="PANTHER" id="PTHR24366:SF170">
    <property type="entry name" value="RE50361P"/>
    <property type="match status" value="1"/>
</dbReference>
<dbReference type="SMART" id="SM00408">
    <property type="entry name" value="IGc2"/>
    <property type="match status" value="1"/>
</dbReference>
<dbReference type="InterPro" id="IPR003598">
    <property type="entry name" value="Ig_sub2"/>
</dbReference>
<dbReference type="CDD" id="cd00063">
    <property type="entry name" value="FN3"/>
    <property type="match status" value="1"/>
</dbReference>
<comment type="caution">
    <text evidence="8">The sequence shown here is derived from an EMBL/GenBank/DDBJ whole genome shotgun (WGS) entry which is preliminary data.</text>
</comment>
<dbReference type="SMART" id="SM00369">
    <property type="entry name" value="LRR_TYP"/>
    <property type="match status" value="9"/>
</dbReference>
<reference evidence="8 9" key="1">
    <citation type="submission" date="2024-05" db="EMBL/GenBank/DDBJ databases">
        <authorList>
            <person name="Wallberg A."/>
        </authorList>
    </citation>
    <scope>NUCLEOTIDE SEQUENCE [LARGE SCALE GENOMIC DNA]</scope>
</reference>
<keyword evidence="4" id="KW-1015">Disulfide bond</keyword>
<dbReference type="InterPro" id="IPR000483">
    <property type="entry name" value="Cys-rich_flank_reg_C"/>
</dbReference>
<keyword evidence="1" id="KW-0433">Leucine-rich repeat</keyword>
<dbReference type="PROSITE" id="PS50835">
    <property type="entry name" value="IG_LIKE"/>
    <property type="match status" value="1"/>
</dbReference>
<evidence type="ECO:0000259" key="7">
    <source>
        <dbReference type="PROSITE" id="PS50835"/>
    </source>
</evidence>
<dbReference type="InterPro" id="IPR036179">
    <property type="entry name" value="Ig-like_dom_sf"/>
</dbReference>
<protein>
    <recommendedName>
        <fullName evidence="7">Ig-like domain-containing protein</fullName>
    </recommendedName>
</protein>
<evidence type="ECO:0000256" key="2">
    <source>
        <dbReference type="ARBA" id="ARBA00022729"/>
    </source>
</evidence>
<dbReference type="EMBL" id="CAXKWB010019391">
    <property type="protein sequence ID" value="CAL4121854.1"/>
    <property type="molecule type" value="Genomic_DNA"/>
</dbReference>
<keyword evidence="6" id="KW-0472">Membrane</keyword>
<keyword evidence="6" id="KW-0812">Transmembrane</keyword>